<reference evidence="10" key="2">
    <citation type="submission" date="2022-01" db="EMBL/GenBank/DDBJ databases">
        <authorList>
            <person name="Yamashiro T."/>
            <person name="Shiraishi A."/>
            <person name="Satake H."/>
            <person name="Nakayama K."/>
        </authorList>
    </citation>
    <scope>NUCLEOTIDE SEQUENCE</scope>
</reference>
<name>A0ABQ5DKA4_9ASTR</name>
<organism evidence="10 11">
    <name type="scientific">Tanacetum coccineum</name>
    <dbReference type="NCBI Taxonomy" id="301880"/>
    <lineage>
        <taxon>Eukaryota</taxon>
        <taxon>Viridiplantae</taxon>
        <taxon>Streptophyta</taxon>
        <taxon>Embryophyta</taxon>
        <taxon>Tracheophyta</taxon>
        <taxon>Spermatophyta</taxon>
        <taxon>Magnoliopsida</taxon>
        <taxon>eudicotyledons</taxon>
        <taxon>Gunneridae</taxon>
        <taxon>Pentapetalae</taxon>
        <taxon>asterids</taxon>
        <taxon>campanulids</taxon>
        <taxon>Asterales</taxon>
        <taxon>Asteraceae</taxon>
        <taxon>Asteroideae</taxon>
        <taxon>Anthemideae</taxon>
        <taxon>Anthemidinae</taxon>
        <taxon>Tanacetum</taxon>
    </lineage>
</organism>
<keyword evidence="2" id="KW-0548">Nucleotidyltransferase</keyword>
<keyword evidence="3" id="KW-0540">Nuclease</keyword>
<proteinExistence type="predicted"/>
<evidence type="ECO:0000256" key="3">
    <source>
        <dbReference type="ARBA" id="ARBA00022722"/>
    </source>
</evidence>
<evidence type="ECO:0000256" key="5">
    <source>
        <dbReference type="ARBA" id="ARBA00022801"/>
    </source>
</evidence>
<dbReference type="EMBL" id="BQNB010015382">
    <property type="protein sequence ID" value="GJT39394.1"/>
    <property type="molecule type" value="Genomic_DNA"/>
</dbReference>
<dbReference type="Gene3D" id="1.10.340.70">
    <property type="match status" value="2"/>
</dbReference>
<dbReference type="InterPro" id="IPR041588">
    <property type="entry name" value="Integrase_H2C2"/>
</dbReference>
<comment type="caution">
    <text evidence="10">The sequence shown here is derived from an EMBL/GenBank/DDBJ whole genome shotgun (WGS) entry which is preliminary data.</text>
</comment>
<evidence type="ECO:0000259" key="9">
    <source>
        <dbReference type="Pfam" id="PF17921"/>
    </source>
</evidence>
<evidence type="ECO:0000256" key="2">
    <source>
        <dbReference type="ARBA" id="ARBA00022695"/>
    </source>
</evidence>
<dbReference type="PANTHER" id="PTHR37984:SF5">
    <property type="entry name" value="PROTEIN NYNRIN-LIKE"/>
    <property type="match status" value="1"/>
</dbReference>
<sequence length="461" mass="53965">MDKAFEVLPDGTRCIKNQSWLPFFGDLRDLIMHESHKSKYSIHPGSDKMYQDLKKLYWWPNMKAIIAEYVDKCLTCSKVKVEYQKPSGLLVQPEIPKWKWERIMMDFIIKLPKTSSRHDTIWVIETDIQEKDKKKAKNKQNQARNGKDKVKSKPKSVKVKKSTGKSTPTKSKVNQMKKIQLEGLKLPNLKLYYKNKKTRDDIANWKLCEAPILALPEGNDDFVVYCDASLQGLGAVLMQREKVIAYASQQLKPHEENYTTHDLELGAVVFALKIWRHYLYGTKCTIFTDHKSLQHILDQKELNMRQRRWLELLADYDCKIRYHPGKTNVVEDALSQKERIKPLRVRALVMTLHPNLPSQILKAQTEAIKEENIEAENLRGMYKAFEVHPDGTRCIKNRSWLPHFGDLRDLIMHESYKLKYSIHPGSDKMYQDLKKLYWWPNMKAIIVEYVGKCLTCSRVKA</sequence>
<evidence type="ECO:0000313" key="10">
    <source>
        <dbReference type="EMBL" id="GJT39394.1"/>
    </source>
</evidence>
<dbReference type="CDD" id="cd09274">
    <property type="entry name" value="RNase_HI_RT_Ty3"/>
    <property type="match status" value="1"/>
</dbReference>
<keyword evidence="5" id="KW-0378">Hydrolase</keyword>
<dbReference type="Proteomes" id="UP001151760">
    <property type="component" value="Unassembled WGS sequence"/>
</dbReference>
<dbReference type="Gene3D" id="3.10.20.370">
    <property type="match status" value="1"/>
</dbReference>
<feature type="domain" description="Reverse transcriptase RNase H-like" evidence="8">
    <location>
        <begin position="220"/>
        <end position="316"/>
    </location>
</feature>
<keyword evidence="4" id="KW-0255">Endonuclease</keyword>
<evidence type="ECO:0000256" key="1">
    <source>
        <dbReference type="ARBA" id="ARBA00022679"/>
    </source>
</evidence>
<evidence type="ECO:0000256" key="4">
    <source>
        <dbReference type="ARBA" id="ARBA00022759"/>
    </source>
</evidence>
<evidence type="ECO:0000256" key="7">
    <source>
        <dbReference type="SAM" id="MobiDB-lite"/>
    </source>
</evidence>
<feature type="compositionally biased region" description="Low complexity" evidence="7">
    <location>
        <begin position="164"/>
        <end position="173"/>
    </location>
</feature>
<keyword evidence="6 10" id="KW-0695">RNA-directed DNA polymerase</keyword>
<feature type="domain" description="Integrase zinc-binding" evidence="9">
    <location>
        <begin position="406"/>
        <end position="461"/>
    </location>
</feature>
<dbReference type="SUPFAM" id="SSF56672">
    <property type="entry name" value="DNA/RNA polymerases"/>
    <property type="match status" value="1"/>
</dbReference>
<accession>A0ABQ5DKA4</accession>
<dbReference type="InterPro" id="IPR043502">
    <property type="entry name" value="DNA/RNA_pol_sf"/>
</dbReference>
<evidence type="ECO:0000256" key="6">
    <source>
        <dbReference type="ARBA" id="ARBA00022918"/>
    </source>
</evidence>
<gene>
    <name evidence="10" type="ORF">Tco_0939259</name>
</gene>
<dbReference type="GO" id="GO:0003964">
    <property type="term" value="F:RNA-directed DNA polymerase activity"/>
    <property type="evidence" value="ECO:0007669"/>
    <property type="project" value="UniProtKB-KW"/>
</dbReference>
<evidence type="ECO:0000259" key="8">
    <source>
        <dbReference type="Pfam" id="PF17917"/>
    </source>
</evidence>
<feature type="domain" description="Integrase zinc-binding" evidence="9">
    <location>
        <begin position="26"/>
        <end position="81"/>
    </location>
</feature>
<feature type="compositionally biased region" description="Basic residues" evidence="7">
    <location>
        <begin position="152"/>
        <end position="163"/>
    </location>
</feature>
<keyword evidence="11" id="KW-1185">Reference proteome</keyword>
<evidence type="ECO:0000313" key="11">
    <source>
        <dbReference type="Proteomes" id="UP001151760"/>
    </source>
</evidence>
<dbReference type="Pfam" id="PF17921">
    <property type="entry name" value="Integrase_H2C2"/>
    <property type="match status" value="2"/>
</dbReference>
<dbReference type="PANTHER" id="PTHR37984">
    <property type="entry name" value="PROTEIN CBG26694"/>
    <property type="match status" value="1"/>
</dbReference>
<reference evidence="10" key="1">
    <citation type="journal article" date="2022" name="Int. J. Mol. Sci.">
        <title>Draft Genome of Tanacetum Coccineum: Genomic Comparison of Closely Related Tanacetum-Family Plants.</title>
        <authorList>
            <person name="Yamashiro T."/>
            <person name="Shiraishi A."/>
            <person name="Nakayama K."/>
            <person name="Satake H."/>
        </authorList>
    </citation>
    <scope>NUCLEOTIDE SEQUENCE</scope>
</reference>
<feature type="region of interest" description="Disordered" evidence="7">
    <location>
        <begin position="132"/>
        <end position="173"/>
    </location>
</feature>
<dbReference type="InterPro" id="IPR050951">
    <property type="entry name" value="Retrovirus_Pol_polyprotein"/>
</dbReference>
<dbReference type="InterPro" id="IPR041373">
    <property type="entry name" value="RT_RNaseH"/>
</dbReference>
<dbReference type="Pfam" id="PF17917">
    <property type="entry name" value="RT_RNaseH"/>
    <property type="match status" value="1"/>
</dbReference>
<keyword evidence="1" id="KW-0808">Transferase</keyword>
<protein>
    <submittedName>
        <fullName evidence="10">Reverse transcriptase domain-containing protein</fullName>
    </submittedName>
</protein>